<feature type="coiled-coil region" evidence="4">
    <location>
        <begin position="378"/>
        <end position="405"/>
    </location>
</feature>
<feature type="domain" description="Septin-type G" evidence="5">
    <location>
        <begin position="51"/>
        <end position="316"/>
    </location>
</feature>
<dbReference type="PROSITE" id="PS51719">
    <property type="entry name" value="G_SEPTIN"/>
    <property type="match status" value="1"/>
</dbReference>
<gene>
    <name evidence="6" type="primary">SEPT6</name>
    <name evidence="6" type="ORF">IWQ62_002293</name>
</gene>
<dbReference type="OrthoDB" id="416553at2759"/>
<name>A0A9W8AQA8_9FUNG</name>
<dbReference type="InterPro" id="IPR027417">
    <property type="entry name" value="P-loop_NTPase"/>
</dbReference>
<keyword evidence="2 3" id="KW-0342">GTP-binding</keyword>
<evidence type="ECO:0000313" key="7">
    <source>
        <dbReference type="Proteomes" id="UP001150925"/>
    </source>
</evidence>
<evidence type="ECO:0000256" key="3">
    <source>
        <dbReference type="RuleBase" id="RU004560"/>
    </source>
</evidence>
<organism evidence="6 7">
    <name type="scientific">Dispira parvispora</name>
    <dbReference type="NCBI Taxonomy" id="1520584"/>
    <lineage>
        <taxon>Eukaryota</taxon>
        <taxon>Fungi</taxon>
        <taxon>Fungi incertae sedis</taxon>
        <taxon>Zoopagomycota</taxon>
        <taxon>Kickxellomycotina</taxon>
        <taxon>Dimargaritomycetes</taxon>
        <taxon>Dimargaritales</taxon>
        <taxon>Dimargaritaceae</taxon>
        <taxon>Dispira</taxon>
    </lineage>
</organism>
<dbReference type="GO" id="GO:0032156">
    <property type="term" value="C:septin cytoskeleton"/>
    <property type="evidence" value="ECO:0007669"/>
    <property type="project" value="UniProtKB-ARBA"/>
</dbReference>
<dbReference type="Gene3D" id="3.40.50.300">
    <property type="entry name" value="P-loop containing nucleotide triphosphate hydrolases"/>
    <property type="match status" value="1"/>
</dbReference>
<dbReference type="AlphaFoldDB" id="A0A9W8AQA8"/>
<dbReference type="GO" id="GO:0005525">
    <property type="term" value="F:GTP binding"/>
    <property type="evidence" value="ECO:0007669"/>
    <property type="project" value="UniProtKB-KW"/>
</dbReference>
<dbReference type="Pfam" id="PF00735">
    <property type="entry name" value="Septin"/>
    <property type="match status" value="1"/>
</dbReference>
<evidence type="ECO:0000256" key="1">
    <source>
        <dbReference type="ARBA" id="ARBA00022741"/>
    </source>
</evidence>
<dbReference type="EMBL" id="JANBPY010000467">
    <property type="protein sequence ID" value="KAJ1966713.1"/>
    <property type="molecule type" value="Genomic_DNA"/>
</dbReference>
<keyword evidence="7" id="KW-1185">Reference proteome</keyword>
<dbReference type="GO" id="GO:0005938">
    <property type="term" value="C:cell cortex"/>
    <property type="evidence" value="ECO:0007669"/>
    <property type="project" value="UniProtKB-ARBA"/>
</dbReference>
<protein>
    <submittedName>
        <fullName evidence="6">Septin-6</fullName>
    </submittedName>
</protein>
<evidence type="ECO:0000259" key="5">
    <source>
        <dbReference type="PROSITE" id="PS51719"/>
    </source>
</evidence>
<keyword evidence="1 3" id="KW-0547">Nucleotide-binding</keyword>
<keyword evidence="4" id="KW-0175">Coiled coil</keyword>
<comment type="caution">
    <text evidence="6">The sequence shown here is derived from an EMBL/GenBank/DDBJ whole genome shotgun (WGS) entry which is preliminary data.</text>
</comment>
<evidence type="ECO:0000313" key="6">
    <source>
        <dbReference type="EMBL" id="KAJ1966713.1"/>
    </source>
</evidence>
<comment type="similarity">
    <text evidence="3">Belongs to the TRAFAC class TrmE-Era-EngA-EngB-Septin-like GTPase superfamily. Septin GTPase family.</text>
</comment>
<dbReference type="SUPFAM" id="SSF52540">
    <property type="entry name" value="P-loop containing nucleoside triphosphate hydrolases"/>
    <property type="match status" value="1"/>
</dbReference>
<dbReference type="InterPro" id="IPR016491">
    <property type="entry name" value="Septin"/>
</dbReference>
<dbReference type="PANTHER" id="PTHR18884">
    <property type="entry name" value="SEPTIN"/>
    <property type="match status" value="1"/>
</dbReference>
<sequence>MPLEFALQHRERGNPTFPPFKHENTQVVLQPSPALGLEKVYQDSILRARTQLHTLNLMVVGLPGLGKTTFLNSFLRTDITNPTQTQEATASSVSFQPFTCELEEDGVTLQVTTVDSSGLGEALDRSQDLAQIEAYLDERHRHYMLQEHAVRRPKRIPDSRIHLVIYFLSSPKGLLNKFDQMALQALSRKANVIPVIPKADHHTPEELAELKKRLRSEFESYDLVLYPRPMIEDCEHAIELASQGPFAIVSSNVSHNVGGEHVFGRRYPWGLVMVENPQHSDMSYLRRLVMEICLDDLITSTHSRFYADFRTHLMRINGRPDSILPFDENFTEKLQRTQSRFERDIQHQEGEMKGRFLAMIQEKDAELRAKEDNLVATRATLLQELEQEEVALQREEAAVHMLEEHVMAQTSSSTNSSSKFGLPAALSKSLLLRNKGH</sequence>
<dbReference type="InterPro" id="IPR030379">
    <property type="entry name" value="G_SEPTIN_dom"/>
</dbReference>
<reference evidence="6" key="1">
    <citation type="submission" date="2022-07" db="EMBL/GenBank/DDBJ databases">
        <title>Phylogenomic reconstructions and comparative analyses of Kickxellomycotina fungi.</title>
        <authorList>
            <person name="Reynolds N.K."/>
            <person name="Stajich J.E."/>
            <person name="Barry K."/>
            <person name="Grigoriev I.V."/>
            <person name="Crous P."/>
            <person name="Smith M.E."/>
        </authorList>
    </citation>
    <scope>NUCLEOTIDE SEQUENCE</scope>
    <source>
        <strain evidence="6">RSA 1196</strain>
    </source>
</reference>
<accession>A0A9W8AQA8</accession>
<dbReference type="PIRSF" id="PIRSF006698">
    <property type="entry name" value="Septin"/>
    <property type="match status" value="1"/>
</dbReference>
<evidence type="ECO:0000256" key="4">
    <source>
        <dbReference type="SAM" id="Coils"/>
    </source>
</evidence>
<evidence type="ECO:0000256" key="2">
    <source>
        <dbReference type="ARBA" id="ARBA00023134"/>
    </source>
</evidence>
<proteinExistence type="inferred from homology"/>
<dbReference type="Proteomes" id="UP001150925">
    <property type="component" value="Unassembled WGS sequence"/>
</dbReference>